<protein>
    <submittedName>
        <fullName evidence="1">Glycosyl transferase family 14 protein</fullName>
    </submittedName>
</protein>
<keyword evidence="2" id="KW-1185">Reference proteome</keyword>
<gene>
    <name evidence="1" type="ORF">IHE45_05G131300</name>
</gene>
<organism evidence="1 2">
    <name type="scientific">Dioscorea alata</name>
    <name type="common">Purple yam</name>
    <dbReference type="NCBI Taxonomy" id="55571"/>
    <lineage>
        <taxon>Eukaryota</taxon>
        <taxon>Viridiplantae</taxon>
        <taxon>Streptophyta</taxon>
        <taxon>Embryophyta</taxon>
        <taxon>Tracheophyta</taxon>
        <taxon>Spermatophyta</taxon>
        <taxon>Magnoliopsida</taxon>
        <taxon>Liliopsida</taxon>
        <taxon>Dioscoreales</taxon>
        <taxon>Dioscoreaceae</taxon>
        <taxon>Dioscorea</taxon>
    </lineage>
</organism>
<proteinExistence type="predicted"/>
<evidence type="ECO:0000313" key="2">
    <source>
        <dbReference type="Proteomes" id="UP000827976"/>
    </source>
</evidence>
<sequence length="433" mass="49298">MKQSKEPPPPAPSPPFMFFTPNSKLFSILSGFLLFGFGLALGTIVSFYINTIPFSIQTSQVSLSSSSPPPLPPPPPSSSPPLSPSPPPPPPPLPSPPPPPLPSPPPPSPEPPPPSSSKERVGFMEFLNPTELMHDMTDEELLWRASMIPQIQEYPFRRVPKVAFMFLTRGPLAFAPLWDLFFRGNEGMYSIYVHSDPSFHESFPEGSLFHGRRIPSKGVQWGELSMMEAERRLLANALLDFSNQRFVLLSESCIPLFNFATVYTYLINSTHTYIESYDDPGQTGRGRYNKRFRPYLKLQQWRKGSQWFEMDRALATDLISDDKYYQLFAKYCKPSCYVDEHYIPTYVNIKASGRNSDRSVTWVDWSKGGPHPTLYWRTDVTIDMLTRLRMGSSCMYNGRKTRFCYLFARKFAPNSLERLMRFAPESLGFGPEI</sequence>
<reference evidence="2" key="1">
    <citation type="journal article" date="2022" name="Nat. Commun.">
        <title>Chromosome evolution and the genetic basis of agronomically important traits in greater yam.</title>
        <authorList>
            <person name="Bredeson J.V."/>
            <person name="Lyons J.B."/>
            <person name="Oniyinde I.O."/>
            <person name="Okereke N.R."/>
            <person name="Kolade O."/>
            <person name="Nnabue I."/>
            <person name="Nwadili C.O."/>
            <person name="Hribova E."/>
            <person name="Parker M."/>
            <person name="Nwogha J."/>
            <person name="Shu S."/>
            <person name="Carlson J."/>
            <person name="Kariba R."/>
            <person name="Muthemba S."/>
            <person name="Knop K."/>
            <person name="Barton G.J."/>
            <person name="Sherwood A.V."/>
            <person name="Lopez-Montes A."/>
            <person name="Asiedu R."/>
            <person name="Jamnadass R."/>
            <person name="Muchugi A."/>
            <person name="Goodstein D."/>
            <person name="Egesi C.N."/>
            <person name="Featherston J."/>
            <person name="Asfaw A."/>
            <person name="Simpson G.G."/>
            <person name="Dolezel J."/>
            <person name="Hendre P.S."/>
            <person name="Van Deynze A."/>
            <person name="Kumar P.L."/>
            <person name="Obidiegwu J.E."/>
            <person name="Bhattacharjee R."/>
            <person name="Rokhsar D.S."/>
        </authorList>
    </citation>
    <scope>NUCLEOTIDE SEQUENCE [LARGE SCALE GENOMIC DNA]</scope>
    <source>
        <strain evidence="2">cv. TDa95/00328</strain>
    </source>
</reference>
<keyword evidence="1" id="KW-0808">Transferase</keyword>
<accession>A0ACB7W595</accession>
<dbReference type="EMBL" id="CM037015">
    <property type="protein sequence ID" value="KAH7682580.1"/>
    <property type="molecule type" value="Genomic_DNA"/>
</dbReference>
<evidence type="ECO:0000313" key="1">
    <source>
        <dbReference type="EMBL" id="KAH7682580.1"/>
    </source>
</evidence>
<name>A0ACB7W595_DIOAL</name>
<dbReference type="Proteomes" id="UP000827976">
    <property type="component" value="Chromosome 5"/>
</dbReference>
<comment type="caution">
    <text evidence="1">The sequence shown here is derived from an EMBL/GenBank/DDBJ whole genome shotgun (WGS) entry which is preliminary data.</text>
</comment>